<feature type="domain" description="DinB-like" evidence="1">
    <location>
        <begin position="32"/>
        <end position="167"/>
    </location>
</feature>
<dbReference type="Pfam" id="PF12867">
    <property type="entry name" value="DinB_2"/>
    <property type="match status" value="1"/>
</dbReference>
<dbReference type="Proteomes" id="UP000552241">
    <property type="component" value="Unassembled WGS sequence"/>
</dbReference>
<sequence length="175" mass="20735">MKKSDIQEQPVHYQTYIQLVQDLPLKAALDKHLAEFQDWNWEELKAIGDNVYAPGKWTIREIIQHIIDWERIFAYRALIYVRQEENRPPGHDQDILASNSKANQKTWEALKDDFIITRSATIALFQSFDKEDLMKPYFYGENHQNQMSIFALGYSIVGHQIHHFNVIKERYLSLI</sequence>
<protein>
    <submittedName>
        <fullName evidence="2">DinB family protein</fullName>
    </submittedName>
</protein>
<evidence type="ECO:0000259" key="1">
    <source>
        <dbReference type="Pfam" id="PF12867"/>
    </source>
</evidence>
<evidence type="ECO:0000313" key="2">
    <source>
        <dbReference type="EMBL" id="MBA5630626.1"/>
    </source>
</evidence>
<reference evidence="2 3" key="1">
    <citation type="submission" date="2020-07" db="EMBL/GenBank/DDBJ databases">
        <title>Moheibacter lacus sp. nov., a member of the family Flavobacteriaceae isolated from freshwater lake sediment.</title>
        <authorList>
            <person name="Liu Y."/>
        </authorList>
    </citation>
    <scope>NUCLEOTIDE SEQUENCE [LARGE SCALE GENOMIC DNA]</scope>
    <source>
        <strain evidence="2 3">BDHS18</strain>
    </source>
</reference>
<dbReference type="RefSeq" id="WP_182044229.1">
    <property type="nucleotide sequence ID" value="NZ_JACDZE010000005.1"/>
</dbReference>
<dbReference type="Gene3D" id="1.20.120.450">
    <property type="entry name" value="dinb family like domain"/>
    <property type="match status" value="1"/>
</dbReference>
<gene>
    <name evidence="2" type="ORF">HU137_12700</name>
</gene>
<evidence type="ECO:0000313" key="3">
    <source>
        <dbReference type="Proteomes" id="UP000552241"/>
    </source>
</evidence>
<dbReference type="SUPFAM" id="SSF109854">
    <property type="entry name" value="DinB/YfiT-like putative metalloenzymes"/>
    <property type="match status" value="1"/>
</dbReference>
<dbReference type="EMBL" id="JACDZE010000005">
    <property type="protein sequence ID" value="MBA5630626.1"/>
    <property type="molecule type" value="Genomic_DNA"/>
</dbReference>
<organism evidence="2 3">
    <name type="scientific">Moheibacter lacus</name>
    <dbReference type="NCBI Taxonomy" id="2745851"/>
    <lineage>
        <taxon>Bacteria</taxon>
        <taxon>Pseudomonadati</taxon>
        <taxon>Bacteroidota</taxon>
        <taxon>Flavobacteriia</taxon>
        <taxon>Flavobacteriales</taxon>
        <taxon>Weeksellaceae</taxon>
        <taxon>Moheibacter</taxon>
    </lineage>
</organism>
<proteinExistence type="predicted"/>
<dbReference type="InterPro" id="IPR034660">
    <property type="entry name" value="DinB/YfiT-like"/>
</dbReference>
<dbReference type="InterPro" id="IPR024775">
    <property type="entry name" value="DinB-like"/>
</dbReference>
<keyword evidence="3" id="KW-1185">Reference proteome</keyword>
<name>A0A838ZUF1_9FLAO</name>
<dbReference type="AlphaFoldDB" id="A0A838ZUF1"/>
<comment type="caution">
    <text evidence="2">The sequence shown here is derived from an EMBL/GenBank/DDBJ whole genome shotgun (WGS) entry which is preliminary data.</text>
</comment>
<accession>A0A838ZUF1</accession>